<accession>A0AA86UGW0</accession>
<reference evidence="2" key="1">
    <citation type="submission" date="2023-06" db="EMBL/GenBank/DDBJ databases">
        <authorList>
            <person name="Kurt Z."/>
        </authorList>
    </citation>
    <scope>NUCLEOTIDE SEQUENCE</scope>
</reference>
<proteinExistence type="predicted"/>
<feature type="region of interest" description="Disordered" evidence="1">
    <location>
        <begin position="15"/>
        <end position="46"/>
    </location>
</feature>
<organism evidence="2">
    <name type="scientific">Hexamita inflata</name>
    <dbReference type="NCBI Taxonomy" id="28002"/>
    <lineage>
        <taxon>Eukaryota</taxon>
        <taxon>Metamonada</taxon>
        <taxon>Diplomonadida</taxon>
        <taxon>Hexamitidae</taxon>
        <taxon>Hexamitinae</taxon>
        <taxon>Hexamita</taxon>
    </lineage>
</organism>
<reference evidence="3 4" key="2">
    <citation type="submission" date="2024-07" db="EMBL/GenBank/DDBJ databases">
        <authorList>
            <person name="Akdeniz Z."/>
        </authorList>
    </citation>
    <scope>NUCLEOTIDE SEQUENCE [LARGE SCALE GENOMIC DNA]</scope>
</reference>
<evidence type="ECO:0000256" key="1">
    <source>
        <dbReference type="SAM" id="MobiDB-lite"/>
    </source>
</evidence>
<dbReference type="AlphaFoldDB" id="A0AA86UGW0"/>
<evidence type="ECO:0000313" key="4">
    <source>
        <dbReference type="Proteomes" id="UP001642409"/>
    </source>
</evidence>
<feature type="compositionally biased region" description="Polar residues" evidence="1">
    <location>
        <begin position="30"/>
        <end position="46"/>
    </location>
</feature>
<dbReference type="EMBL" id="CAXDID020000010">
    <property type="protein sequence ID" value="CAL5979057.1"/>
    <property type="molecule type" value="Genomic_DNA"/>
</dbReference>
<protein>
    <submittedName>
        <fullName evidence="3">Hypothetical_protein</fullName>
    </submittedName>
</protein>
<sequence length="174" mass="20340">MPQDYSQTHLQRLFAPLPSPFRNQPPPSTRQPFKQPQKVPSPSRYNCAQSTLQQKDYKLYTHDRSTIYQTKQITSFTKEFESPKSPQQKIQVQQRISSLDEYQSDNKLEEMKVNTKRGPGSYQIDKYYNAYKPSNGFIPKSGRYTYSQLKPSKIYKGDEAMQIMENVLGGLRRE</sequence>
<evidence type="ECO:0000313" key="3">
    <source>
        <dbReference type="EMBL" id="CAL5979057.1"/>
    </source>
</evidence>
<feature type="compositionally biased region" description="Pro residues" evidence="1">
    <location>
        <begin position="17"/>
        <end position="29"/>
    </location>
</feature>
<name>A0AA86UGW0_9EUKA</name>
<gene>
    <name evidence="2" type="ORF">HINF_LOCUS43019</name>
    <name evidence="3" type="ORF">HINF_LOCUS5204</name>
</gene>
<dbReference type="EMBL" id="CATOUU010000865">
    <property type="protein sequence ID" value="CAI9955374.1"/>
    <property type="molecule type" value="Genomic_DNA"/>
</dbReference>
<evidence type="ECO:0000313" key="2">
    <source>
        <dbReference type="EMBL" id="CAI9955374.1"/>
    </source>
</evidence>
<comment type="caution">
    <text evidence="2">The sequence shown here is derived from an EMBL/GenBank/DDBJ whole genome shotgun (WGS) entry which is preliminary data.</text>
</comment>
<dbReference type="Proteomes" id="UP001642409">
    <property type="component" value="Unassembled WGS sequence"/>
</dbReference>
<keyword evidence="4" id="KW-1185">Reference proteome</keyword>